<dbReference type="Pfam" id="PF08872">
    <property type="entry name" value="KGK"/>
    <property type="match status" value="1"/>
</dbReference>
<evidence type="ECO:0000313" key="1">
    <source>
        <dbReference type="EMBL" id="BAY18380.1"/>
    </source>
</evidence>
<protein>
    <recommendedName>
        <fullName evidence="3">KGK family protein</fullName>
    </recommendedName>
</protein>
<dbReference type="AlphaFoldDB" id="A0A1Z4GLJ7"/>
<evidence type="ECO:0000313" key="2">
    <source>
        <dbReference type="Proteomes" id="UP000218287"/>
    </source>
</evidence>
<accession>A0A1Z4GLJ7</accession>
<evidence type="ECO:0008006" key="3">
    <source>
        <dbReference type="Google" id="ProtNLM"/>
    </source>
</evidence>
<dbReference type="EMBL" id="AP018174">
    <property type="protein sequence ID" value="BAY18380.1"/>
    <property type="molecule type" value="Genomic_DNA"/>
</dbReference>
<name>A0A1Z4GLJ7_9CYAN</name>
<keyword evidence="2" id="KW-1185">Reference proteome</keyword>
<dbReference type="OrthoDB" id="454733at2"/>
<proteinExistence type="predicted"/>
<reference evidence="1 2" key="1">
    <citation type="submission" date="2017-06" db="EMBL/GenBank/DDBJ databases">
        <title>Genome sequencing of cyanobaciteial culture collection at National Institute for Environmental Studies (NIES).</title>
        <authorList>
            <person name="Hirose Y."/>
            <person name="Shimura Y."/>
            <person name="Fujisawa T."/>
            <person name="Nakamura Y."/>
            <person name="Kawachi M."/>
        </authorList>
    </citation>
    <scope>NUCLEOTIDE SEQUENCE [LARGE SCALE GENOMIC DNA]</scope>
    <source>
        <strain evidence="1 2">NIES-21</strain>
    </source>
</reference>
<dbReference type="InterPro" id="IPR014971">
    <property type="entry name" value="KGK"/>
</dbReference>
<sequence>MEDTFKPIECNDDDVIEVGDNTYKISRLKFGLNQSSNQSLAQKLQQELHHERIQLSSVNMFSQQGINCKILTLGYKRWKKGKLKVSLSIEFYIEENVEITNNNDLDINDPQSPLDDLRRMIHEES</sequence>
<dbReference type="Proteomes" id="UP000218287">
    <property type="component" value="Chromosome"/>
</dbReference>
<organism evidence="1 2">
    <name type="scientific">Anabaenopsis circularis NIES-21</name>
    <dbReference type="NCBI Taxonomy" id="1085406"/>
    <lineage>
        <taxon>Bacteria</taxon>
        <taxon>Bacillati</taxon>
        <taxon>Cyanobacteriota</taxon>
        <taxon>Cyanophyceae</taxon>
        <taxon>Nostocales</taxon>
        <taxon>Nodulariaceae</taxon>
        <taxon>Anabaenopsis</taxon>
    </lineage>
</organism>
<gene>
    <name evidence="1" type="ORF">NIES21_42260</name>
</gene>